<dbReference type="InterPro" id="IPR051896">
    <property type="entry name" value="TCR_alpha_variable"/>
</dbReference>
<keyword evidence="8" id="KW-1279">T cell receptor</keyword>
<keyword evidence="5" id="KW-1015">Disulfide bond</keyword>
<accession>A0A7N4PMG3</accession>
<keyword evidence="11" id="KW-1185">Reference proteome</keyword>
<reference evidence="10" key="3">
    <citation type="submission" date="2025-09" db="UniProtKB">
        <authorList>
            <consortium name="Ensembl"/>
        </authorList>
    </citation>
    <scope>IDENTIFICATION</scope>
</reference>
<evidence type="ECO:0000256" key="2">
    <source>
        <dbReference type="ARBA" id="ARBA00022475"/>
    </source>
</evidence>
<evidence type="ECO:0000313" key="10">
    <source>
        <dbReference type="Ensembl" id="ENSSHAP00000039404.1"/>
    </source>
</evidence>
<keyword evidence="4" id="KW-0472">Membrane</keyword>
<dbReference type="Proteomes" id="UP000007648">
    <property type="component" value="Unassembled WGS sequence"/>
</dbReference>
<evidence type="ECO:0000256" key="6">
    <source>
        <dbReference type="ARBA" id="ARBA00023180"/>
    </source>
</evidence>
<dbReference type="SUPFAM" id="SSF48726">
    <property type="entry name" value="Immunoglobulin"/>
    <property type="match status" value="1"/>
</dbReference>
<dbReference type="InterPro" id="IPR003599">
    <property type="entry name" value="Ig_sub"/>
</dbReference>
<evidence type="ECO:0000313" key="11">
    <source>
        <dbReference type="Proteomes" id="UP000007648"/>
    </source>
</evidence>
<dbReference type="AlphaFoldDB" id="A0A7N4PMG3"/>
<proteinExistence type="predicted"/>
<name>A0A7N4PMG3_SARHA</name>
<dbReference type="PANTHER" id="PTHR19339">
    <property type="entry name" value="T CELL RECEPTOR ALPHA VARIABLE 39"/>
    <property type="match status" value="1"/>
</dbReference>
<keyword evidence="3" id="KW-0732">Signal</keyword>
<comment type="subcellular location">
    <subcellularLocation>
        <location evidence="1">Cell membrane</location>
    </subcellularLocation>
</comment>
<keyword evidence="6" id="KW-0325">Glycoprotein</keyword>
<evidence type="ECO:0000256" key="5">
    <source>
        <dbReference type="ARBA" id="ARBA00023157"/>
    </source>
</evidence>
<dbReference type="InterPro" id="IPR013783">
    <property type="entry name" value="Ig-like_fold"/>
</dbReference>
<comment type="subunit">
    <text evidence="7">Alpha-beta TR is a heterodimer composed of an alpha and beta chain; disulfide-linked. The alpha-beta TR is associated with the transmembrane signaling CD3 coreceptor proteins to form the TR-CD3 (TcR or TCR). The assembly of alpha-beta TR heterodimers with CD3 occurs in the endoplasmic reticulum where a single alpha-beta TR heterodimer associates with one CD3D-CD3E heterodimer, one CD3G-CD3E heterodimer and one CD247 homodimer forming a stable octameric structure. CD3D-CD3E and CD3G-CD3E heterodimers preferentially associate with TR alpha and TR beta chains, respectively. The association of the CD247 homodimer is the last step of TcR assembly in the endoplasmic reticulum and is required for transport to the cell surface.</text>
</comment>
<dbReference type="InterPro" id="IPR036179">
    <property type="entry name" value="Ig-like_dom_sf"/>
</dbReference>
<dbReference type="InterPro" id="IPR013106">
    <property type="entry name" value="Ig_V-set"/>
</dbReference>
<feature type="domain" description="Ig-like" evidence="9">
    <location>
        <begin position="5"/>
        <end position="94"/>
    </location>
</feature>
<dbReference type="SMART" id="SM00406">
    <property type="entry name" value="IGv"/>
    <property type="match status" value="1"/>
</dbReference>
<evidence type="ECO:0000256" key="3">
    <source>
        <dbReference type="ARBA" id="ARBA00022729"/>
    </source>
</evidence>
<evidence type="ECO:0000256" key="7">
    <source>
        <dbReference type="ARBA" id="ARBA00038651"/>
    </source>
</evidence>
<dbReference type="Ensembl" id="ENSSHAT00000036196.1">
    <property type="protein sequence ID" value="ENSSHAP00000039404.1"/>
    <property type="gene ID" value="ENSSHAG00000020907.1"/>
</dbReference>
<dbReference type="Pfam" id="PF07686">
    <property type="entry name" value="V-set"/>
    <property type="match status" value="1"/>
</dbReference>
<dbReference type="InterPro" id="IPR007110">
    <property type="entry name" value="Ig-like_dom"/>
</dbReference>
<evidence type="ECO:0000259" key="9">
    <source>
        <dbReference type="PROSITE" id="PS50835"/>
    </source>
</evidence>
<dbReference type="GO" id="GO:0042101">
    <property type="term" value="C:T cell receptor complex"/>
    <property type="evidence" value="ECO:0007669"/>
    <property type="project" value="UniProtKB-KW"/>
</dbReference>
<protein>
    <recommendedName>
        <fullName evidence="9">Ig-like domain-containing protein</fullName>
    </recommendedName>
</protein>
<dbReference type="Gene3D" id="2.60.40.10">
    <property type="entry name" value="Immunoglobulins"/>
    <property type="match status" value="1"/>
</dbReference>
<evidence type="ECO:0000256" key="1">
    <source>
        <dbReference type="ARBA" id="ARBA00004236"/>
    </source>
</evidence>
<keyword evidence="8" id="KW-1064">Adaptive immunity</keyword>
<dbReference type="SMART" id="SM00409">
    <property type="entry name" value="IG"/>
    <property type="match status" value="1"/>
</dbReference>
<keyword evidence="2" id="KW-1003">Cell membrane</keyword>
<dbReference type="GeneTree" id="ENSGT00900000140957"/>
<reference evidence="10" key="2">
    <citation type="submission" date="2025-08" db="UniProtKB">
        <authorList>
            <consortium name="Ensembl"/>
        </authorList>
    </citation>
    <scope>IDENTIFICATION</scope>
</reference>
<dbReference type="FunCoup" id="A0A7N4PMG3">
    <property type="interactions" value="129"/>
</dbReference>
<dbReference type="PROSITE" id="PS50835">
    <property type="entry name" value="IG_LIKE"/>
    <property type="match status" value="1"/>
</dbReference>
<dbReference type="InParanoid" id="A0A7N4PMG3"/>
<reference evidence="10 11" key="1">
    <citation type="journal article" date="2011" name="Proc. Natl. Acad. Sci. U.S.A.">
        <title>Genetic diversity and population structure of the endangered marsupial Sarcophilus harrisii (Tasmanian devil).</title>
        <authorList>
            <person name="Miller W."/>
            <person name="Hayes V.M."/>
            <person name="Ratan A."/>
            <person name="Petersen D.C."/>
            <person name="Wittekindt N.E."/>
            <person name="Miller J."/>
            <person name="Walenz B."/>
            <person name="Knight J."/>
            <person name="Qi J."/>
            <person name="Zhao F."/>
            <person name="Wang Q."/>
            <person name="Bedoya-Reina O.C."/>
            <person name="Katiyar N."/>
            <person name="Tomsho L.P."/>
            <person name="Kasson L.M."/>
            <person name="Hardie R.A."/>
            <person name="Woodbridge P."/>
            <person name="Tindall E.A."/>
            <person name="Bertelsen M.F."/>
            <person name="Dixon D."/>
            <person name="Pyecroft S."/>
            <person name="Helgen K.M."/>
            <person name="Lesk A.M."/>
            <person name="Pringle T.H."/>
            <person name="Patterson N."/>
            <person name="Zhang Y."/>
            <person name="Kreiss A."/>
            <person name="Woods G.M."/>
            <person name="Jones M.E."/>
            <person name="Schuster S.C."/>
        </authorList>
    </citation>
    <scope>NUCLEOTIDE SEQUENCE [LARGE SCALE GENOMIC DNA]</scope>
</reference>
<sequence>VSCLQKVEQSPQSLKIQEGESITINCSYTEVTTQGLQWFSQDSGQGLTSLFYLTSGEKQNGRLRSRYSTKERHNSLHITNAQPEDSATYLCAVR</sequence>
<keyword evidence="8" id="KW-0391">Immunity</keyword>
<evidence type="ECO:0000256" key="8">
    <source>
        <dbReference type="ARBA" id="ARBA00043266"/>
    </source>
</evidence>
<organism evidence="10 11">
    <name type="scientific">Sarcophilus harrisii</name>
    <name type="common">Tasmanian devil</name>
    <name type="synonym">Sarcophilus laniarius</name>
    <dbReference type="NCBI Taxonomy" id="9305"/>
    <lineage>
        <taxon>Eukaryota</taxon>
        <taxon>Metazoa</taxon>
        <taxon>Chordata</taxon>
        <taxon>Craniata</taxon>
        <taxon>Vertebrata</taxon>
        <taxon>Euteleostomi</taxon>
        <taxon>Mammalia</taxon>
        <taxon>Metatheria</taxon>
        <taxon>Dasyuromorphia</taxon>
        <taxon>Dasyuridae</taxon>
        <taxon>Sarcophilus</taxon>
    </lineage>
</organism>
<evidence type="ECO:0000256" key="4">
    <source>
        <dbReference type="ARBA" id="ARBA00023136"/>
    </source>
</evidence>
<dbReference type="PANTHER" id="PTHR19339:SF0">
    <property type="entry name" value="T CELL RECEPTOR ALPHA VARIABLE 41"/>
    <property type="match status" value="1"/>
</dbReference>